<evidence type="ECO:0000256" key="1">
    <source>
        <dbReference type="SAM" id="Phobius"/>
    </source>
</evidence>
<sequence length="160" mass="18203">MIFNLTPLDCLKLGVPSAWGIACLISFIYYSVGDKTEILYLPLISSISAFLLVADIWYYYRSDGGYKRMNTVGTKNRLMINLKLLLCFALIIVSGCSLVIYYSIRGYSYVAWGVMTIFFAMIWGYLTVKYQAYNENTTSDSNQQDFVPLSQDNESFETSV</sequence>
<evidence type="ECO:0000313" key="2">
    <source>
        <dbReference type="EMBL" id="KYQ93657.1"/>
    </source>
</evidence>
<dbReference type="OMA" id="AYNENTT"/>
<protein>
    <recommendedName>
        <fullName evidence="4">Transmembrane protein</fullName>
    </recommendedName>
</protein>
<evidence type="ECO:0000313" key="3">
    <source>
        <dbReference type="Proteomes" id="UP000076078"/>
    </source>
</evidence>
<feature type="transmembrane region" description="Helical" evidence="1">
    <location>
        <begin position="38"/>
        <end position="60"/>
    </location>
</feature>
<feature type="transmembrane region" description="Helical" evidence="1">
    <location>
        <begin position="12"/>
        <end position="32"/>
    </location>
</feature>
<reference evidence="2 3" key="1">
    <citation type="submission" date="2015-12" db="EMBL/GenBank/DDBJ databases">
        <title>Dictyostelia acquired genes for synthesis and detection of signals that induce cell-type specialization by lateral gene transfer from prokaryotes.</title>
        <authorList>
            <person name="Gloeckner G."/>
            <person name="Schaap P."/>
        </authorList>
    </citation>
    <scope>NUCLEOTIDE SEQUENCE [LARGE SCALE GENOMIC DNA]</scope>
    <source>
        <strain evidence="2 3">TK</strain>
    </source>
</reference>
<gene>
    <name evidence="2" type="ORF">DLAC_05041</name>
</gene>
<keyword evidence="1" id="KW-0812">Transmembrane</keyword>
<proteinExistence type="predicted"/>
<dbReference type="EMBL" id="LODT01000025">
    <property type="protein sequence ID" value="KYQ93657.1"/>
    <property type="molecule type" value="Genomic_DNA"/>
</dbReference>
<keyword evidence="1" id="KW-0472">Membrane</keyword>
<comment type="caution">
    <text evidence="2">The sequence shown here is derived from an EMBL/GenBank/DDBJ whole genome shotgun (WGS) entry which is preliminary data.</text>
</comment>
<evidence type="ECO:0008006" key="4">
    <source>
        <dbReference type="Google" id="ProtNLM"/>
    </source>
</evidence>
<feature type="transmembrane region" description="Helical" evidence="1">
    <location>
        <begin position="80"/>
        <end position="103"/>
    </location>
</feature>
<dbReference type="AlphaFoldDB" id="A0A151ZIB8"/>
<accession>A0A151ZIB8</accession>
<feature type="transmembrane region" description="Helical" evidence="1">
    <location>
        <begin position="109"/>
        <end position="128"/>
    </location>
</feature>
<name>A0A151ZIB8_TIELA</name>
<keyword evidence="3" id="KW-1185">Reference proteome</keyword>
<keyword evidence="1" id="KW-1133">Transmembrane helix</keyword>
<organism evidence="2 3">
    <name type="scientific">Tieghemostelium lacteum</name>
    <name type="common">Slime mold</name>
    <name type="synonym">Dictyostelium lacteum</name>
    <dbReference type="NCBI Taxonomy" id="361077"/>
    <lineage>
        <taxon>Eukaryota</taxon>
        <taxon>Amoebozoa</taxon>
        <taxon>Evosea</taxon>
        <taxon>Eumycetozoa</taxon>
        <taxon>Dictyostelia</taxon>
        <taxon>Dictyosteliales</taxon>
        <taxon>Raperosteliaceae</taxon>
        <taxon>Tieghemostelium</taxon>
    </lineage>
</organism>
<dbReference type="OrthoDB" id="10455950at2759"/>
<dbReference type="Proteomes" id="UP000076078">
    <property type="component" value="Unassembled WGS sequence"/>
</dbReference>
<dbReference type="InParanoid" id="A0A151ZIB8"/>